<evidence type="ECO:0000256" key="1">
    <source>
        <dbReference type="ARBA" id="ARBA00000085"/>
    </source>
</evidence>
<keyword evidence="3" id="KW-0597">Phosphoprotein</keyword>
<protein>
    <recommendedName>
        <fullName evidence="2">histidine kinase</fullName>
        <ecNumber evidence="2">2.7.13.3</ecNumber>
    </recommendedName>
</protein>
<evidence type="ECO:0000313" key="10">
    <source>
        <dbReference type="Proteomes" id="UP000295706"/>
    </source>
</evidence>
<keyword evidence="6" id="KW-0902">Two-component regulatory system</keyword>
<dbReference type="Proteomes" id="UP000295706">
    <property type="component" value="Unassembled WGS sequence"/>
</dbReference>
<dbReference type="OrthoDB" id="9813151at2"/>
<keyword evidence="7" id="KW-0812">Transmembrane</keyword>
<dbReference type="Gene3D" id="1.10.287.130">
    <property type="match status" value="1"/>
</dbReference>
<dbReference type="GO" id="GO:0004721">
    <property type="term" value="F:phosphoprotein phosphatase activity"/>
    <property type="evidence" value="ECO:0007669"/>
    <property type="project" value="TreeGrafter"/>
</dbReference>
<dbReference type="Pfam" id="PF00512">
    <property type="entry name" value="HisKA"/>
    <property type="match status" value="1"/>
</dbReference>
<keyword evidence="4" id="KW-0808">Transferase</keyword>
<proteinExistence type="predicted"/>
<dbReference type="RefSeq" id="WP_132113425.1">
    <property type="nucleotide sequence ID" value="NZ_SMJU01000001.1"/>
</dbReference>
<dbReference type="SUPFAM" id="SSF55874">
    <property type="entry name" value="ATPase domain of HSP90 chaperone/DNA topoisomerase II/histidine kinase"/>
    <property type="match status" value="1"/>
</dbReference>
<evidence type="ECO:0000256" key="6">
    <source>
        <dbReference type="ARBA" id="ARBA00023012"/>
    </source>
</evidence>
<feature type="transmembrane region" description="Helical" evidence="7">
    <location>
        <begin position="7"/>
        <end position="27"/>
    </location>
</feature>
<dbReference type="GO" id="GO:0005886">
    <property type="term" value="C:plasma membrane"/>
    <property type="evidence" value="ECO:0007669"/>
    <property type="project" value="TreeGrafter"/>
</dbReference>
<dbReference type="InterPro" id="IPR003661">
    <property type="entry name" value="HisK_dim/P_dom"/>
</dbReference>
<evidence type="ECO:0000256" key="7">
    <source>
        <dbReference type="SAM" id="Phobius"/>
    </source>
</evidence>
<dbReference type="InterPro" id="IPR005467">
    <property type="entry name" value="His_kinase_dom"/>
</dbReference>
<dbReference type="SMART" id="SM00387">
    <property type="entry name" value="HATPase_c"/>
    <property type="match status" value="1"/>
</dbReference>
<comment type="caution">
    <text evidence="9">The sequence shown here is derived from an EMBL/GenBank/DDBJ whole genome shotgun (WGS) entry which is preliminary data.</text>
</comment>
<name>A0A4R4KPS2_9BACT</name>
<comment type="catalytic activity">
    <reaction evidence="1">
        <text>ATP + protein L-histidine = ADP + protein N-phospho-L-histidine.</text>
        <dbReference type="EC" id="2.7.13.3"/>
    </reaction>
</comment>
<dbReference type="SMART" id="SM00388">
    <property type="entry name" value="HisKA"/>
    <property type="match status" value="1"/>
</dbReference>
<keyword evidence="5 9" id="KW-0418">Kinase</keyword>
<feature type="transmembrane region" description="Helical" evidence="7">
    <location>
        <begin position="33"/>
        <end position="58"/>
    </location>
</feature>
<gene>
    <name evidence="9" type="ORF">EZE20_00650</name>
</gene>
<evidence type="ECO:0000256" key="5">
    <source>
        <dbReference type="ARBA" id="ARBA00022777"/>
    </source>
</evidence>
<dbReference type="PROSITE" id="PS50109">
    <property type="entry name" value="HIS_KIN"/>
    <property type="match status" value="1"/>
</dbReference>
<dbReference type="CDD" id="cd00075">
    <property type="entry name" value="HATPase"/>
    <property type="match status" value="1"/>
</dbReference>
<dbReference type="GO" id="GO:0016036">
    <property type="term" value="P:cellular response to phosphate starvation"/>
    <property type="evidence" value="ECO:0007669"/>
    <property type="project" value="TreeGrafter"/>
</dbReference>
<dbReference type="EMBL" id="SMJU01000001">
    <property type="protein sequence ID" value="TDB68882.1"/>
    <property type="molecule type" value="Genomic_DNA"/>
</dbReference>
<dbReference type="InterPro" id="IPR003594">
    <property type="entry name" value="HATPase_dom"/>
</dbReference>
<dbReference type="GO" id="GO:0000155">
    <property type="term" value="F:phosphorelay sensor kinase activity"/>
    <property type="evidence" value="ECO:0007669"/>
    <property type="project" value="InterPro"/>
</dbReference>
<organism evidence="9 10">
    <name type="scientific">Arundinibacter roseus</name>
    <dbReference type="NCBI Taxonomy" id="2070510"/>
    <lineage>
        <taxon>Bacteria</taxon>
        <taxon>Pseudomonadati</taxon>
        <taxon>Bacteroidota</taxon>
        <taxon>Cytophagia</taxon>
        <taxon>Cytophagales</taxon>
        <taxon>Spirosomataceae</taxon>
        <taxon>Arundinibacter</taxon>
    </lineage>
</organism>
<evidence type="ECO:0000313" key="9">
    <source>
        <dbReference type="EMBL" id="TDB68882.1"/>
    </source>
</evidence>
<feature type="domain" description="Histidine kinase" evidence="8">
    <location>
        <begin position="125"/>
        <end position="344"/>
    </location>
</feature>
<dbReference type="EC" id="2.7.13.3" evidence="2"/>
<dbReference type="AlphaFoldDB" id="A0A4R4KPS2"/>
<dbReference type="InterPro" id="IPR036890">
    <property type="entry name" value="HATPase_C_sf"/>
</dbReference>
<dbReference type="SUPFAM" id="SSF47384">
    <property type="entry name" value="Homodimeric domain of signal transducing histidine kinase"/>
    <property type="match status" value="1"/>
</dbReference>
<evidence type="ECO:0000259" key="8">
    <source>
        <dbReference type="PROSITE" id="PS50109"/>
    </source>
</evidence>
<reference evidence="9 10" key="1">
    <citation type="submission" date="2019-02" db="EMBL/GenBank/DDBJ databases">
        <title>Arundinibacter roseus gen. nov., sp. nov., a new member of the family Cytophagaceae.</title>
        <authorList>
            <person name="Szuroczki S."/>
            <person name="Khayer B."/>
            <person name="Sproer C."/>
            <person name="Toumi M."/>
            <person name="Szabo A."/>
            <person name="Felfoldi T."/>
            <person name="Schumann P."/>
            <person name="Toth E."/>
        </authorList>
    </citation>
    <scope>NUCLEOTIDE SEQUENCE [LARGE SCALE GENOMIC DNA]</scope>
    <source>
        <strain evidence="9 10">DMA-k-7a</strain>
    </source>
</reference>
<dbReference type="InterPro" id="IPR036097">
    <property type="entry name" value="HisK_dim/P_sf"/>
</dbReference>
<keyword evidence="7" id="KW-1133">Transmembrane helix</keyword>
<dbReference type="InterPro" id="IPR004358">
    <property type="entry name" value="Sig_transdc_His_kin-like_C"/>
</dbReference>
<dbReference type="PRINTS" id="PR00344">
    <property type="entry name" value="BCTRLSENSOR"/>
</dbReference>
<accession>A0A4R4KPS2</accession>
<keyword evidence="10" id="KW-1185">Reference proteome</keyword>
<sequence length="346" mass="39692">MSLSPRFIAFVLAFLISAITTSFLTFVQDVTRSMLFVTCVSSFVGSFFLVLYTIEIIVYREVNKMYRTIHKLKLKDFNISRKVLIRESNPLKRLNDEIFVYVAKKQKEIEELKKLEQFRREFLADVSHELKTPIFAAQGFIHTLIDGAIDDEKVRDRFLKKAAKSLDGLDALVKDLVTLSQMETGAIKMNLDRVNLRVLTEDILDRLEKIAQDRNVTLKIKPDKLTEVWVKADAMRIEQVMINLIENAIKYNNDGGKVIIHFDEDKKSYAVSVRDNGPGIPPEHLTRIFERFYRVEKSRSKERGGTGLGLAIVKHILNGHGSTIAVKSQVEKGTTFTFKLEKTDEF</sequence>
<keyword evidence="7" id="KW-0472">Membrane</keyword>
<evidence type="ECO:0000256" key="4">
    <source>
        <dbReference type="ARBA" id="ARBA00022679"/>
    </source>
</evidence>
<dbReference type="PANTHER" id="PTHR45453">
    <property type="entry name" value="PHOSPHATE REGULON SENSOR PROTEIN PHOR"/>
    <property type="match status" value="1"/>
</dbReference>
<dbReference type="Pfam" id="PF02518">
    <property type="entry name" value="HATPase_c"/>
    <property type="match status" value="1"/>
</dbReference>
<dbReference type="FunFam" id="3.30.565.10:FF:000006">
    <property type="entry name" value="Sensor histidine kinase WalK"/>
    <property type="match status" value="1"/>
</dbReference>
<dbReference type="InterPro" id="IPR050351">
    <property type="entry name" value="BphY/WalK/GraS-like"/>
</dbReference>
<dbReference type="PANTHER" id="PTHR45453:SF1">
    <property type="entry name" value="PHOSPHATE REGULON SENSOR PROTEIN PHOR"/>
    <property type="match status" value="1"/>
</dbReference>
<evidence type="ECO:0000256" key="3">
    <source>
        <dbReference type="ARBA" id="ARBA00022553"/>
    </source>
</evidence>
<dbReference type="CDD" id="cd00082">
    <property type="entry name" value="HisKA"/>
    <property type="match status" value="1"/>
</dbReference>
<evidence type="ECO:0000256" key="2">
    <source>
        <dbReference type="ARBA" id="ARBA00012438"/>
    </source>
</evidence>
<dbReference type="Gene3D" id="3.30.565.10">
    <property type="entry name" value="Histidine kinase-like ATPase, C-terminal domain"/>
    <property type="match status" value="1"/>
</dbReference>